<name>A0A1P8JR59_9BURK</name>
<organism evidence="2 3">
    <name type="scientific">Rhodoferax koreensis</name>
    <dbReference type="NCBI Taxonomy" id="1842727"/>
    <lineage>
        <taxon>Bacteria</taxon>
        <taxon>Pseudomonadati</taxon>
        <taxon>Pseudomonadota</taxon>
        <taxon>Betaproteobacteria</taxon>
        <taxon>Burkholderiales</taxon>
        <taxon>Comamonadaceae</taxon>
        <taxon>Rhodoferax</taxon>
    </lineage>
</organism>
<evidence type="ECO:0000313" key="3">
    <source>
        <dbReference type="Proteomes" id="UP000186609"/>
    </source>
</evidence>
<dbReference type="AlphaFoldDB" id="A0A1P8JR59"/>
<accession>A0A1P8JR59</accession>
<keyword evidence="3" id="KW-1185">Reference proteome</keyword>
<dbReference type="EMBL" id="CP019236">
    <property type="protein sequence ID" value="APW36244.1"/>
    <property type="molecule type" value="Genomic_DNA"/>
</dbReference>
<reference evidence="2 3" key="1">
    <citation type="submission" date="2017-01" db="EMBL/GenBank/DDBJ databases">
        <authorList>
            <person name="Mah S.A."/>
            <person name="Swanson W.J."/>
            <person name="Moy G.W."/>
            <person name="Vacquier V.D."/>
        </authorList>
    </citation>
    <scope>NUCLEOTIDE SEQUENCE [LARGE SCALE GENOMIC DNA]</scope>
    <source>
        <strain evidence="2 3">DCY110</strain>
    </source>
</reference>
<sequence>MNPIAPQAGFAQLDIAGVIGLQLAEPLSQMQQMVHNFLQSGKISRAEVQQLGSMIDSARKTAMQSQQLARLANGRLRQSLEKLRLDILVTQALAEHMPRMQQLGIVSQQQIHPVEVIFDPGLLISLVDAGVEWMSLRGHQLDVALHLESSPEFSTLRFTARPLPEAGEFAETPPEFEKFSWYLLMEIARTMGVKVTRSVFATETTLTLEFQRSSAPPPEALDHPETRSSVDSWQHTEAAQSGTAPLLVTADDKLRRSVEIVCLNMGLVLNVATTSARAARHCAKERPPLIIFDDRADDDELEALKAELAQTDPFFPLIEIVHDANTLLMSSWMSDSVTRVSVENLRTHLPRALMMGLSKKK</sequence>
<gene>
    <name evidence="2" type="ORF">RD110_02645</name>
</gene>
<evidence type="ECO:0000256" key="1">
    <source>
        <dbReference type="SAM" id="MobiDB-lite"/>
    </source>
</evidence>
<dbReference type="STRING" id="1842727.RD110_02645"/>
<evidence type="ECO:0000313" key="2">
    <source>
        <dbReference type="EMBL" id="APW36244.1"/>
    </source>
</evidence>
<feature type="region of interest" description="Disordered" evidence="1">
    <location>
        <begin position="211"/>
        <end position="232"/>
    </location>
</feature>
<dbReference type="KEGG" id="rhy:RD110_02645"/>
<protein>
    <submittedName>
        <fullName evidence="2">Uncharacterized protein</fullName>
    </submittedName>
</protein>
<dbReference type="Proteomes" id="UP000186609">
    <property type="component" value="Chromosome"/>
</dbReference>
<proteinExistence type="predicted"/>